<evidence type="ECO:0000256" key="5">
    <source>
        <dbReference type="ARBA" id="ARBA00035007"/>
    </source>
</evidence>
<feature type="compositionally biased region" description="Polar residues" evidence="8">
    <location>
        <begin position="103"/>
        <end position="114"/>
    </location>
</feature>
<dbReference type="PANTHER" id="PTHR43816">
    <property type="entry name" value="NICOTINAMIDE PHOSPHORIBOSYLTRANSFERASE"/>
    <property type="match status" value="1"/>
</dbReference>
<dbReference type="GO" id="GO:0047280">
    <property type="term" value="F:nicotinamide phosphoribosyltransferase activity"/>
    <property type="evidence" value="ECO:0007669"/>
    <property type="project" value="UniProtKB-EC"/>
</dbReference>
<evidence type="ECO:0000256" key="4">
    <source>
        <dbReference type="ARBA" id="ARBA00022679"/>
    </source>
</evidence>
<proteinExistence type="inferred from homology"/>
<accession>A0A147BH81</accession>
<comment type="similarity">
    <text evidence="1">Belongs to the NAPRTase family.</text>
</comment>
<dbReference type="GO" id="GO:0009435">
    <property type="term" value="P:NAD+ biosynthetic process"/>
    <property type="evidence" value="ECO:0007669"/>
    <property type="project" value="UniProtKB-UniPathway"/>
</dbReference>
<evidence type="ECO:0000256" key="9">
    <source>
        <dbReference type="SAM" id="SignalP"/>
    </source>
</evidence>
<name>A0A147BH81_IXORI</name>
<comment type="pathway">
    <text evidence="5">Cofactor biosynthesis; NAD(+) biosynthesis; nicotinamide D-ribonucleotide from 5-phospho-alpha-D-ribose 1-diphosphate and nicotinamide: step 1/1.</text>
</comment>
<evidence type="ECO:0000256" key="6">
    <source>
        <dbReference type="ARBA" id="ARBA00035024"/>
    </source>
</evidence>
<dbReference type="InterPro" id="IPR013785">
    <property type="entry name" value="Aldolase_TIM"/>
</dbReference>
<dbReference type="EMBL" id="GEGO01005592">
    <property type="protein sequence ID" value="JAR89812.1"/>
    <property type="molecule type" value="Transcribed_RNA"/>
</dbReference>
<evidence type="ECO:0000256" key="8">
    <source>
        <dbReference type="SAM" id="MobiDB-lite"/>
    </source>
</evidence>
<feature type="signal peptide" evidence="9">
    <location>
        <begin position="1"/>
        <end position="23"/>
    </location>
</feature>
<sequence length="367" mass="39954">MPHAHWLLRNNMMLVITISSSGALSDAFDADLVPDHGGHKQLALQGAAGQSAAIGGAAHLVNFSSTDNIAGVCLVKEFYGHPMAGFSYPSTEHSAQEEVLDTQGRSVGESSEGITQPGREASEATESTMTPWNEVGEAAACRNALQTFPSGPASVVSDSYNVFNCCEHTWGQRLRRHVIARAEHHGGLLIIRIDSGDAPEVVVEVLETLARCFPVFENKKGYRMLPDYLRLLHSDGVTLEMADAILANVKANRWSAANVLLASDGTLLQRLDRNTLRFALQCSAATICGEERQVFQKPVTDITKKSKKGRLTLQRNCNEYSTAEQGKGAADEDYMMLVYENGHLLIDHSLEDIRKRSDTVSVGVTKT</sequence>
<reference evidence="11" key="1">
    <citation type="journal article" date="2018" name="PLoS Negl. Trop. Dis.">
        <title>Sialome diversity of ticks revealed by RNAseq of single tick salivary glands.</title>
        <authorList>
            <person name="Perner J."/>
            <person name="Kropackova S."/>
            <person name="Kopacek P."/>
            <person name="Ribeiro J.M."/>
        </authorList>
    </citation>
    <scope>NUCLEOTIDE SEQUENCE</scope>
    <source>
        <strain evidence="11">Siblings of single egg batch collected in Ceske Budejovice</strain>
        <tissue evidence="11">Salivary glands</tissue>
    </source>
</reference>
<protein>
    <recommendedName>
        <fullName evidence="7">Nicotinamide phosphoribosyltransferase</fullName>
        <ecNumber evidence="6">2.4.2.12</ecNumber>
    </recommendedName>
</protein>
<keyword evidence="4 11" id="KW-0808">Transferase</keyword>
<dbReference type="InterPro" id="IPR036068">
    <property type="entry name" value="Nicotinate_pribotase-like_C"/>
</dbReference>
<keyword evidence="2" id="KW-0662">Pyridine nucleotide biosynthesis</keyword>
<dbReference type="InterPro" id="IPR016471">
    <property type="entry name" value="Nicotinamide_PRibTrfase"/>
</dbReference>
<organism evidence="11">
    <name type="scientific">Ixodes ricinus</name>
    <name type="common">Common tick</name>
    <name type="synonym">Acarus ricinus</name>
    <dbReference type="NCBI Taxonomy" id="34613"/>
    <lineage>
        <taxon>Eukaryota</taxon>
        <taxon>Metazoa</taxon>
        <taxon>Ecdysozoa</taxon>
        <taxon>Arthropoda</taxon>
        <taxon>Chelicerata</taxon>
        <taxon>Arachnida</taxon>
        <taxon>Acari</taxon>
        <taxon>Parasitiformes</taxon>
        <taxon>Ixodida</taxon>
        <taxon>Ixodoidea</taxon>
        <taxon>Ixodidae</taxon>
        <taxon>Ixodinae</taxon>
        <taxon>Ixodes</taxon>
    </lineage>
</organism>
<feature type="region of interest" description="Disordered" evidence="8">
    <location>
        <begin position="103"/>
        <end position="127"/>
    </location>
</feature>
<evidence type="ECO:0000259" key="10">
    <source>
        <dbReference type="Pfam" id="PF04095"/>
    </source>
</evidence>
<evidence type="ECO:0000256" key="3">
    <source>
        <dbReference type="ARBA" id="ARBA00022676"/>
    </source>
</evidence>
<dbReference type="InterPro" id="IPR041525">
    <property type="entry name" value="N/Namide_PRibTrfase"/>
</dbReference>
<dbReference type="Gene3D" id="3.20.20.70">
    <property type="entry name" value="Aldolase class I"/>
    <property type="match status" value="1"/>
</dbReference>
<dbReference type="PANTHER" id="PTHR43816:SF1">
    <property type="entry name" value="NICOTINAMIDE PHOSPHORIBOSYLTRANSFERASE"/>
    <property type="match status" value="1"/>
</dbReference>
<feature type="domain" description="Nicotinate/nicotinamide phosphoribosyltransferase" evidence="10">
    <location>
        <begin position="50"/>
        <end position="314"/>
    </location>
</feature>
<evidence type="ECO:0000313" key="11">
    <source>
        <dbReference type="EMBL" id="JAR89812.1"/>
    </source>
</evidence>
<dbReference type="SUPFAM" id="SSF51690">
    <property type="entry name" value="Nicotinate/Quinolinate PRTase C-terminal domain-like"/>
    <property type="match status" value="1"/>
</dbReference>
<evidence type="ECO:0000256" key="7">
    <source>
        <dbReference type="ARBA" id="ARBA00035036"/>
    </source>
</evidence>
<keyword evidence="9" id="KW-0732">Signal</keyword>
<evidence type="ECO:0000256" key="1">
    <source>
        <dbReference type="ARBA" id="ARBA00010897"/>
    </source>
</evidence>
<evidence type="ECO:0000256" key="2">
    <source>
        <dbReference type="ARBA" id="ARBA00022642"/>
    </source>
</evidence>
<dbReference type="AlphaFoldDB" id="A0A147BH81"/>
<dbReference type="UniPathway" id="UPA00253"/>
<dbReference type="Pfam" id="PF04095">
    <property type="entry name" value="NAPRTase"/>
    <property type="match status" value="1"/>
</dbReference>
<feature type="chain" id="PRO_5007542339" description="Nicotinamide phosphoribosyltransferase" evidence="9">
    <location>
        <begin position="24"/>
        <end position="367"/>
    </location>
</feature>
<keyword evidence="3 11" id="KW-0328">Glycosyltransferase</keyword>
<dbReference type="EC" id="2.4.2.12" evidence="6"/>